<dbReference type="PANTHER" id="PTHR35992">
    <property type="entry name" value="CYTOMATRIX PROTEIN-LIKE PROTEIN"/>
    <property type="match status" value="1"/>
</dbReference>
<evidence type="ECO:0000313" key="3">
    <source>
        <dbReference type="EMBL" id="KAL3840217.1"/>
    </source>
</evidence>
<protein>
    <submittedName>
        <fullName evidence="3">Uncharacterized protein</fullName>
    </submittedName>
</protein>
<sequence length="342" mass="38853">MAKPISSDNSSDREKRRNKVFNALIKLTQNLAKDRQILEYRIKSLTQVIYQMKMEQKVESTKVELLLGFKERESLIYKKRYEKAVDELADFCELVAYLSQQNSEPKDAADDVSNIGESSRNKALQAEVRRLKSELEKFKSEKKSEISALLDEKNFVWNQYNKMDSDFTEKLRRKCHEVDQANEKIQLLVNKEEELQNLNERLKTDIAKMESESVQKSQEISGLSKEIEILKSETPILRQCSSKAGPSQKRGNKRTIDGMVITVKKESDASHTSEKMAPVKRSAHKSTGGKAPKKQFGVKKGSSSSKRKAVDVITIPDDTPKLFTSSFKVPKLKSSSSSPLVV</sequence>
<feature type="region of interest" description="Disordered" evidence="2">
    <location>
        <begin position="263"/>
        <end position="342"/>
    </location>
</feature>
<organism evidence="3 4">
    <name type="scientific">Penstemon smallii</name>
    <dbReference type="NCBI Taxonomy" id="265156"/>
    <lineage>
        <taxon>Eukaryota</taxon>
        <taxon>Viridiplantae</taxon>
        <taxon>Streptophyta</taxon>
        <taxon>Embryophyta</taxon>
        <taxon>Tracheophyta</taxon>
        <taxon>Spermatophyta</taxon>
        <taxon>Magnoliopsida</taxon>
        <taxon>eudicotyledons</taxon>
        <taxon>Gunneridae</taxon>
        <taxon>Pentapetalae</taxon>
        <taxon>asterids</taxon>
        <taxon>lamiids</taxon>
        <taxon>Lamiales</taxon>
        <taxon>Plantaginaceae</taxon>
        <taxon>Cheloneae</taxon>
        <taxon>Penstemon</taxon>
    </lineage>
</organism>
<dbReference type="Proteomes" id="UP001634393">
    <property type="component" value="Unassembled WGS sequence"/>
</dbReference>
<accession>A0ABD3TVH7</accession>
<feature type="coiled-coil region" evidence="1">
    <location>
        <begin position="178"/>
        <end position="219"/>
    </location>
</feature>
<name>A0ABD3TVH7_9LAMI</name>
<evidence type="ECO:0000256" key="2">
    <source>
        <dbReference type="SAM" id="MobiDB-lite"/>
    </source>
</evidence>
<keyword evidence="4" id="KW-1185">Reference proteome</keyword>
<dbReference type="EMBL" id="JBJXBP010000003">
    <property type="protein sequence ID" value="KAL3840217.1"/>
    <property type="molecule type" value="Genomic_DNA"/>
</dbReference>
<dbReference type="PANTHER" id="PTHR35992:SF1">
    <property type="entry name" value="CYTOMATRIX PROTEIN-LIKE PROTEIN"/>
    <property type="match status" value="1"/>
</dbReference>
<feature type="compositionally biased region" description="Basic and acidic residues" evidence="2">
    <location>
        <begin position="263"/>
        <end position="274"/>
    </location>
</feature>
<comment type="caution">
    <text evidence="3">The sequence shown here is derived from an EMBL/GenBank/DDBJ whole genome shotgun (WGS) entry which is preliminary data.</text>
</comment>
<dbReference type="AlphaFoldDB" id="A0ABD3TVH7"/>
<proteinExistence type="predicted"/>
<gene>
    <name evidence="3" type="ORF">ACJIZ3_024808</name>
</gene>
<feature type="compositionally biased region" description="Low complexity" evidence="2">
    <location>
        <begin position="325"/>
        <end position="342"/>
    </location>
</feature>
<feature type="coiled-coil region" evidence="1">
    <location>
        <begin position="121"/>
        <end position="148"/>
    </location>
</feature>
<reference evidence="3 4" key="1">
    <citation type="submission" date="2024-12" db="EMBL/GenBank/DDBJ databases">
        <title>The unique morphological basis and parallel evolutionary history of personate flowers in Penstemon.</title>
        <authorList>
            <person name="Depatie T.H."/>
            <person name="Wessinger C.A."/>
        </authorList>
    </citation>
    <scope>NUCLEOTIDE SEQUENCE [LARGE SCALE GENOMIC DNA]</scope>
    <source>
        <strain evidence="3">WTNN_2</strain>
        <tissue evidence="3">Leaf</tissue>
    </source>
</reference>
<keyword evidence="1" id="KW-0175">Coiled coil</keyword>
<evidence type="ECO:0000313" key="4">
    <source>
        <dbReference type="Proteomes" id="UP001634393"/>
    </source>
</evidence>
<evidence type="ECO:0000256" key="1">
    <source>
        <dbReference type="SAM" id="Coils"/>
    </source>
</evidence>